<protein>
    <recommendedName>
        <fullName evidence="5">Armadillo repeat-containing protein 6</fullName>
    </recommendedName>
</protein>
<gene>
    <name evidence="3" type="ORF">Agub_g5336</name>
</gene>
<dbReference type="AlphaFoldDB" id="A0AAD3HKQ1"/>
<dbReference type="EMBL" id="BMAR01000007">
    <property type="protein sequence ID" value="GFR44166.1"/>
    <property type="molecule type" value="Genomic_DNA"/>
</dbReference>
<keyword evidence="1" id="KW-0677">Repeat</keyword>
<dbReference type="Gene3D" id="1.25.10.10">
    <property type="entry name" value="Leucine-rich Repeat Variant"/>
    <property type="match status" value="2"/>
</dbReference>
<evidence type="ECO:0000256" key="2">
    <source>
        <dbReference type="SAM" id="MobiDB-lite"/>
    </source>
</evidence>
<feature type="region of interest" description="Disordered" evidence="2">
    <location>
        <begin position="66"/>
        <end position="91"/>
    </location>
</feature>
<reference evidence="3 4" key="1">
    <citation type="journal article" date="2021" name="Sci. Rep.">
        <title>Genome sequencing of the multicellular alga Astrephomene provides insights into convergent evolution of germ-soma differentiation.</title>
        <authorList>
            <person name="Yamashita S."/>
            <person name="Yamamoto K."/>
            <person name="Matsuzaki R."/>
            <person name="Suzuki S."/>
            <person name="Yamaguchi H."/>
            <person name="Hirooka S."/>
            <person name="Minakuchi Y."/>
            <person name="Miyagishima S."/>
            <person name="Kawachi M."/>
            <person name="Toyoda A."/>
            <person name="Nozaki H."/>
        </authorList>
    </citation>
    <scope>NUCLEOTIDE SEQUENCE [LARGE SCALE GENOMIC DNA]</scope>
    <source>
        <strain evidence="3 4">NIES-4017</strain>
    </source>
</reference>
<evidence type="ECO:0000313" key="3">
    <source>
        <dbReference type="EMBL" id="GFR44166.1"/>
    </source>
</evidence>
<dbReference type="PANTHER" id="PTHR22895:SF0">
    <property type="entry name" value="ARMADILLO REPEAT-CONTAINING PROTEIN 6"/>
    <property type="match status" value="1"/>
</dbReference>
<feature type="compositionally biased region" description="Low complexity" evidence="2">
    <location>
        <begin position="210"/>
        <end position="234"/>
    </location>
</feature>
<dbReference type="SUPFAM" id="SSF48371">
    <property type="entry name" value="ARM repeat"/>
    <property type="match status" value="1"/>
</dbReference>
<dbReference type="Proteomes" id="UP001054857">
    <property type="component" value="Unassembled WGS sequence"/>
</dbReference>
<evidence type="ECO:0000313" key="4">
    <source>
        <dbReference type="Proteomes" id="UP001054857"/>
    </source>
</evidence>
<feature type="region of interest" description="Disordered" evidence="2">
    <location>
        <begin position="209"/>
        <end position="234"/>
    </location>
</feature>
<evidence type="ECO:0000256" key="1">
    <source>
        <dbReference type="ARBA" id="ARBA00022737"/>
    </source>
</evidence>
<dbReference type="PANTHER" id="PTHR22895">
    <property type="entry name" value="ARMADILLO REPEAT-CONTAINING PROTEIN 6"/>
    <property type="match status" value="1"/>
</dbReference>
<dbReference type="InterPro" id="IPR016024">
    <property type="entry name" value="ARM-type_fold"/>
</dbReference>
<accession>A0AAD3HKQ1</accession>
<dbReference type="InterPro" id="IPR000225">
    <property type="entry name" value="Armadillo"/>
</dbReference>
<dbReference type="SMART" id="SM00185">
    <property type="entry name" value="ARM"/>
    <property type="match status" value="4"/>
</dbReference>
<dbReference type="InterPro" id="IPR011989">
    <property type="entry name" value="ARM-like"/>
</dbReference>
<evidence type="ECO:0008006" key="5">
    <source>
        <dbReference type="Google" id="ProtNLM"/>
    </source>
</evidence>
<organism evidence="3 4">
    <name type="scientific">Astrephomene gubernaculifera</name>
    <dbReference type="NCBI Taxonomy" id="47775"/>
    <lineage>
        <taxon>Eukaryota</taxon>
        <taxon>Viridiplantae</taxon>
        <taxon>Chlorophyta</taxon>
        <taxon>core chlorophytes</taxon>
        <taxon>Chlorophyceae</taxon>
        <taxon>CS clade</taxon>
        <taxon>Chlamydomonadales</taxon>
        <taxon>Astrephomenaceae</taxon>
        <taxon>Astrephomene</taxon>
    </lineage>
</organism>
<feature type="compositionally biased region" description="Low complexity" evidence="2">
    <location>
        <begin position="75"/>
        <end position="90"/>
    </location>
</feature>
<keyword evidence="4" id="KW-1185">Reference proteome</keyword>
<sequence length="497" mass="51333">MPREEAISNAIKEFELQGYDLSGVVTNLAGEELQSHPIAVAAQGLREACGGEGSLPEALEAFAASLQASTSQPSDTDTGTAASSTTTGTTPPLVLSQEQYVIAHKGASMQSLLEACRRLQSQPDQLLKALGLLQVLLGWLETRDAFTEAQGVELLHDLLRSDASSTHVKAAAAAVAEAAARGVEETKCRLVDSGLVATLLELLQAPGTPPAAAASTASTEGSGAAGTGAEQPPQEATAAAATAAGAVPLELVGAACGVLRAVTTADDERPPASKAFMHARVLAKSHGAIRVLLGVLRRVPAAQEPATACRVLGTVRQVAANEEICREFTDDGGVMACLQVLSECAAQRDVCRACLGALRQLAHSDTVKRLLAAAGAVPLAVRCVDLHAGADDVAEGALGLLGNMMLRQPEICSQAAEAGVIDTVVEAMQRHPARAPVQRQACLLVRVMAARNPELRPPFLERGVEGLLRAAKVAHPAACRDVGAAALRDLGLDNYND</sequence>
<proteinExistence type="predicted"/>
<name>A0AAD3HKQ1_9CHLO</name>
<comment type="caution">
    <text evidence="3">The sequence shown here is derived from an EMBL/GenBank/DDBJ whole genome shotgun (WGS) entry which is preliminary data.</text>
</comment>